<feature type="compositionally biased region" description="Polar residues" evidence="19">
    <location>
        <begin position="64"/>
        <end position="77"/>
    </location>
</feature>
<feature type="transmembrane region" description="Helical" evidence="20">
    <location>
        <begin position="152"/>
        <end position="178"/>
    </location>
</feature>
<dbReference type="PANTHER" id="PTHR46382">
    <property type="entry name" value="PHOSPHATIDATE CYTIDYLYLTRANSFERASE"/>
    <property type="match status" value="1"/>
</dbReference>
<dbReference type="InterPro" id="IPR000374">
    <property type="entry name" value="PC_trans"/>
</dbReference>
<keyword evidence="14" id="KW-0443">Lipid metabolism</keyword>
<keyword evidence="11 18" id="KW-0812">Transmembrane</keyword>
<keyword evidence="8" id="KW-1003">Cell membrane</keyword>
<keyword evidence="15 20" id="KW-0472">Membrane</keyword>
<dbReference type="Pfam" id="PF01148">
    <property type="entry name" value="CTP_transf_1"/>
    <property type="match status" value="1"/>
</dbReference>
<evidence type="ECO:0000256" key="10">
    <source>
        <dbReference type="ARBA" id="ARBA00022679"/>
    </source>
</evidence>
<feature type="compositionally biased region" description="Basic and acidic residues" evidence="19">
    <location>
        <begin position="43"/>
        <end position="63"/>
    </location>
</feature>
<evidence type="ECO:0000256" key="15">
    <source>
        <dbReference type="ARBA" id="ARBA00023136"/>
    </source>
</evidence>
<feature type="transmembrane region" description="Helical" evidence="20">
    <location>
        <begin position="190"/>
        <end position="207"/>
    </location>
</feature>
<evidence type="ECO:0000256" key="12">
    <source>
        <dbReference type="ARBA" id="ARBA00022695"/>
    </source>
</evidence>
<keyword evidence="17" id="KW-1208">Phospholipid metabolism</keyword>
<feature type="transmembrane region" description="Helical" evidence="20">
    <location>
        <begin position="213"/>
        <end position="234"/>
    </location>
</feature>
<dbReference type="GO" id="GO:0005886">
    <property type="term" value="C:plasma membrane"/>
    <property type="evidence" value="ECO:0007669"/>
    <property type="project" value="UniProtKB-SubCell"/>
</dbReference>
<evidence type="ECO:0000256" key="16">
    <source>
        <dbReference type="ARBA" id="ARBA00023209"/>
    </source>
</evidence>
<evidence type="ECO:0000256" key="3">
    <source>
        <dbReference type="ARBA" id="ARBA00005119"/>
    </source>
</evidence>
<keyword evidence="13 20" id="KW-1133">Transmembrane helix</keyword>
<keyword evidence="9" id="KW-0444">Lipid biosynthesis</keyword>
<comment type="catalytic activity">
    <reaction evidence="1 18">
        <text>a 1,2-diacyl-sn-glycero-3-phosphate + CTP + H(+) = a CDP-1,2-diacyl-sn-glycerol + diphosphate</text>
        <dbReference type="Rhea" id="RHEA:16229"/>
        <dbReference type="ChEBI" id="CHEBI:15378"/>
        <dbReference type="ChEBI" id="CHEBI:33019"/>
        <dbReference type="ChEBI" id="CHEBI:37563"/>
        <dbReference type="ChEBI" id="CHEBI:58332"/>
        <dbReference type="ChEBI" id="CHEBI:58608"/>
        <dbReference type="EC" id="2.7.7.41"/>
    </reaction>
</comment>
<comment type="pathway">
    <text evidence="3 18">Phospholipid metabolism; CDP-diacylglycerol biosynthesis; CDP-diacylglycerol from sn-glycerol 3-phosphate: step 3/3.</text>
</comment>
<evidence type="ECO:0000313" key="22">
    <source>
        <dbReference type="Proteomes" id="UP000255335"/>
    </source>
</evidence>
<evidence type="ECO:0000256" key="5">
    <source>
        <dbReference type="ARBA" id="ARBA00010185"/>
    </source>
</evidence>
<feature type="compositionally biased region" description="Basic and acidic residues" evidence="19">
    <location>
        <begin position="19"/>
        <end position="33"/>
    </location>
</feature>
<dbReference type="PROSITE" id="PS01315">
    <property type="entry name" value="CDS"/>
    <property type="match status" value="1"/>
</dbReference>
<evidence type="ECO:0000256" key="11">
    <source>
        <dbReference type="ARBA" id="ARBA00022692"/>
    </source>
</evidence>
<comment type="similarity">
    <text evidence="5 18">Belongs to the CDS family.</text>
</comment>
<sequence>MKEHTTQENSVESTQIESTKQDSTLEIKQDSKKVKQKSKQKPKNVEQDSKELHSNKTEQDSNSKDFNTQDSIHTSSTEQSHALQDKLKMRFLADKARFITAFILIGILALVLIIDSPLLTCIVLGVLCIVGVREALSLYKLESAPHYYIFTFFIWVLAYINERVVESAFIVLVMYASFLAYSKKISPKTMLPFIYPIIPFLSIYALYKDAGGAGIWVIVWLIVIVAFTDTGAYFGGKAFGKTPFCETSPKKTIEGVICGVVCGVIFGSIVGIGTCGSFLYSMMITFVVSIASVFGDLFESYLKREAGVKDSGSLLPGHGGVLDRLDAVLFGAVVMHFLLYFLPGYREMAIVL</sequence>
<dbReference type="PANTHER" id="PTHR46382:SF1">
    <property type="entry name" value="PHOSPHATIDATE CYTIDYLYLTRANSFERASE"/>
    <property type="match status" value="1"/>
</dbReference>
<comment type="pathway">
    <text evidence="4">Lipid metabolism.</text>
</comment>
<feature type="transmembrane region" description="Helical" evidence="20">
    <location>
        <begin position="99"/>
        <end position="132"/>
    </location>
</feature>
<evidence type="ECO:0000256" key="18">
    <source>
        <dbReference type="RuleBase" id="RU003938"/>
    </source>
</evidence>
<accession>A0A377JQ94</accession>
<feature type="transmembrane region" description="Helical" evidence="20">
    <location>
        <begin position="255"/>
        <end position="272"/>
    </location>
</feature>
<dbReference type="Proteomes" id="UP000255335">
    <property type="component" value="Unassembled WGS sequence"/>
</dbReference>
<name>A0A377JQ94_9HELI</name>
<dbReference type="UniPathway" id="UPA00557">
    <property type="reaction ID" value="UER00614"/>
</dbReference>
<gene>
    <name evidence="21" type="primary">cdsA</name>
    <name evidence="21" type="ORF">NCTC12221_01384</name>
</gene>
<feature type="region of interest" description="Disordered" evidence="19">
    <location>
        <begin position="1"/>
        <end position="77"/>
    </location>
</feature>
<evidence type="ECO:0000256" key="7">
    <source>
        <dbReference type="ARBA" id="ARBA00019373"/>
    </source>
</evidence>
<evidence type="ECO:0000256" key="2">
    <source>
        <dbReference type="ARBA" id="ARBA00004651"/>
    </source>
</evidence>
<evidence type="ECO:0000256" key="13">
    <source>
        <dbReference type="ARBA" id="ARBA00022989"/>
    </source>
</evidence>
<feature type="transmembrane region" description="Helical" evidence="20">
    <location>
        <begin position="325"/>
        <end position="342"/>
    </location>
</feature>
<organism evidence="21 22">
    <name type="scientific">Helicobacter cinaedi</name>
    <dbReference type="NCBI Taxonomy" id="213"/>
    <lineage>
        <taxon>Bacteria</taxon>
        <taxon>Pseudomonadati</taxon>
        <taxon>Campylobacterota</taxon>
        <taxon>Epsilonproteobacteria</taxon>
        <taxon>Campylobacterales</taxon>
        <taxon>Helicobacteraceae</taxon>
        <taxon>Helicobacter</taxon>
    </lineage>
</organism>
<proteinExistence type="inferred from homology"/>
<keyword evidence="10 18" id="KW-0808">Transferase</keyword>
<evidence type="ECO:0000256" key="14">
    <source>
        <dbReference type="ARBA" id="ARBA00023098"/>
    </source>
</evidence>
<feature type="compositionally biased region" description="Polar residues" evidence="19">
    <location>
        <begin position="7"/>
        <end position="18"/>
    </location>
</feature>
<evidence type="ECO:0000256" key="19">
    <source>
        <dbReference type="SAM" id="MobiDB-lite"/>
    </source>
</evidence>
<dbReference type="EC" id="2.7.7.41" evidence="6 18"/>
<dbReference type="EMBL" id="UGHZ01000001">
    <property type="protein sequence ID" value="STP09926.1"/>
    <property type="molecule type" value="Genomic_DNA"/>
</dbReference>
<feature type="transmembrane region" description="Helical" evidence="20">
    <location>
        <begin position="278"/>
        <end position="298"/>
    </location>
</feature>
<protein>
    <recommendedName>
        <fullName evidence="7 18">Phosphatidate cytidylyltransferase</fullName>
        <ecNumber evidence="6 18">2.7.7.41</ecNumber>
    </recommendedName>
</protein>
<evidence type="ECO:0000256" key="17">
    <source>
        <dbReference type="ARBA" id="ARBA00023264"/>
    </source>
</evidence>
<evidence type="ECO:0000256" key="20">
    <source>
        <dbReference type="SAM" id="Phobius"/>
    </source>
</evidence>
<keyword evidence="12 18" id="KW-0548">Nucleotidyltransferase</keyword>
<evidence type="ECO:0000256" key="4">
    <source>
        <dbReference type="ARBA" id="ARBA00005189"/>
    </source>
</evidence>
<reference evidence="21 22" key="1">
    <citation type="submission" date="2018-06" db="EMBL/GenBank/DDBJ databases">
        <authorList>
            <consortium name="Pathogen Informatics"/>
            <person name="Doyle S."/>
        </authorList>
    </citation>
    <scope>NUCLEOTIDE SEQUENCE [LARGE SCALE GENOMIC DNA]</scope>
    <source>
        <strain evidence="21 22">NCTC12221</strain>
    </source>
</reference>
<dbReference type="AlphaFoldDB" id="A0A377JQ94"/>
<evidence type="ECO:0000256" key="1">
    <source>
        <dbReference type="ARBA" id="ARBA00001698"/>
    </source>
</evidence>
<comment type="subcellular location">
    <subcellularLocation>
        <location evidence="2">Cell membrane</location>
        <topology evidence="2">Multi-pass membrane protein</topology>
    </subcellularLocation>
</comment>
<evidence type="ECO:0000256" key="6">
    <source>
        <dbReference type="ARBA" id="ARBA00012487"/>
    </source>
</evidence>
<keyword evidence="16" id="KW-0594">Phospholipid biosynthesis</keyword>
<dbReference type="GO" id="GO:0016024">
    <property type="term" value="P:CDP-diacylglycerol biosynthetic process"/>
    <property type="evidence" value="ECO:0007669"/>
    <property type="project" value="UniProtKB-UniPathway"/>
</dbReference>
<dbReference type="RefSeq" id="WP_115026502.1">
    <property type="nucleotide sequence ID" value="NZ_UGHZ01000001.1"/>
</dbReference>
<evidence type="ECO:0000313" key="21">
    <source>
        <dbReference type="EMBL" id="STP09926.1"/>
    </source>
</evidence>
<evidence type="ECO:0000256" key="8">
    <source>
        <dbReference type="ARBA" id="ARBA00022475"/>
    </source>
</evidence>
<dbReference type="GO" id="GO:0004605">
    <property type="term" value="F:phosphatidate cytidylyltransferase activity"/>
    <property type="evidence" value="ECO:0007669"/>
    <property type="project" value="UniProtKB-EC"/>
</dbReference>
<evidence type="ECO:0000256" key="9">
    <source>
        <dbReference type="ARBA" id="ARBA00022516"/>
    </source>
</evidence>